<dbReference type="Proteomes" id="UP001285636">
    <property type="component" value="Unassembled WGS sequence"/>
</dbReference>
<evidence type="ECO:0000313" key="3">
    <source>
        <dbReference type="Proteomes" id="UP001285636"/>
    </source>
</evidence>
<name>A0AAJ2U3X2_ALKPS</name>
<sequence length="74" mass="8175">MSEILLALFAPFLLMVITTRVTFSLVGASIVTWMVILSVISVYDKPWWLLLIAIPSFAAGVLIAKKVLIKRPGM</sequence>
<gene>
    <name evidence="2" type="ORF">RYX45_13745</name>
</gene>
<dbReference type="EMBL" id="JAWJAY010000003">
    <property type="protein sequence ID" value="MDV2886247.1"/>
    <property type="molecule type" value="Genomic_DNA"/>
</dbReference>
<feature type="transmembrane region" description="Helical" evidence="1">
    <location>
        <begin position="12"/>
        <end position="40"/>
    </location>
</feature>
<reference evidence="2" key="1">
    <citation type="submission" date="2023-10" db="EMBL/GenBank/DDBJ databases">
        <title>Screening of Alkalihalophilus pseudofirmusBZ-TG-HK211 and Its Alleviation of Salt Stress on Rapeseed Growth.</title>
        <authorList>
            <person name="Zhao B."/>
            <person name="Guo T."/>
        </authorList>
    </citation>
    <scope>NUCLEOTIDE SEQUENCE</scope>
    <source>
        <strain evidence="2">BZ-TG-HK211</strain>
    </source>
</reference>
<protein>
    <submittedName>
        <fullName evidence="2">DUF2198 family protein</fullName>
    </submittedName>
</protein>
<dbReference type="RefSeq" id="WP_022629108.1">
    <property type="nucleotide sequence ID" value="NZ_CP117835.1"/>
</dbReference>
<organism evidence="2 3">
    <name type="scientific">Alkalihalophilus pseudofirmus</name>
    <name type="common">Bacillus pseudofirmus</name>
    <dbReference type="NCBI Taxonomy" id="79885"/>
    <lineage>
        <taxon>Bacteria</taxon>
        <taxon>Bacillati</taxon>
        <taxon>Bacillota</taxon>
        <taxon>Bacilli</taxon>
        <taxon>Bacillales</taxon>
        <taxon>Bacillaceae</taxon>
        <taxon>Alkalihalophilus</taxon>
    </lineage>
</organism>
<evidence type="ECO:0000256" key="1">
    <source>
        <dbReference type="SAM" id="Phobius"/>
    </source>
</evidence>
<keyword evidence="1" id="KW-0472">Membrane</keyword>
<dbReference type="InterPro" id="IPR019242">
    <property type="entry name" value="DUF2198"/>
</dbReference>
<keyword evidence="1" id="KW-0812">Transmembrane</keyword>
<keyword evidence="1" id="KW-1133">Transmembrane helix</keyword>
<comment type="caution">
    <text evidence="2">The sequence shown here is derived from an EMBL/GenBank/DDBJ whole genome shotgun (WGS) entry which is preliminary data.</text>
</comment>
<proteinExistence type="predicted"/>
<dbReference type="Pfam" id="PF09964">
    <property type="entry name" value="DUF2198"/>
    <property type="match status" value="1"/>
</dbReference>
<evidence type="ECO:0000313" key="2">
    <source>
        <dbReference type="EMBL" id="MDV2886247.1"/>
    </source>
</evidence>
<feature type="transmembrane region" description="Helical" evidence="1">
    <location>
        <begin position="46"/>
        <end position="64"/>
    </location>
</feature>
<accession>A0AAJ2U3X2</accession>
<dbReference type="AlphaFoldDB" id="A0AAJ2U3X2"/>